<dbReference type="Pfam" id="PF00106">
    <property type="entry name" value="adh_short"/>
    <property type="match status" value="1"/>
</dbReference>
<dbReference type="PRINTS" id="PR00081">
    <property type="entry name" value="GDHRDH"/>
</dbReference>
<dbReference type="InterPro" id="IPR002347">
    <property type="entry name" value="SDR_fam"/>
</dbReference>
<dbReference type="PANTHER" id="PTHR43490">
    <property type="entry name" value="(+)-NEOMENTHOL DEHYDROGENASE"/>
    <property type="match status" value="1"/>
</dbReference>
<dbReference type="InterPro" id="IPR036291">
    <property type="entry name" value="NAD(P)-bd_dom_sf"/>
</dbReference>
<dbReference type="Gene3D" id="3.40.50.720">
    <property type="entry name" value="NAD(P)-binding Rossmann-like Domain"/>
    <property type="match status" value="1"/>
</dbReference>
<dbReference type="CDD" id="cd05324">
    <property type="entry name" value="carb_red_PTCR-like_SDR_c"/>
    <property type="match status" value="1"/>
</dbReference>
<dbReference type="GO" id="GO:0016616">
    <property type="term" value="F:oxidoreductase activity, acting on the CH-OH group of donors, NAD or NADP as acceptor"/>
    <property type="evidence" value="ECO:0007669"/>
    <property type="project" value="InterPro"/>
</dbReference>
<proteinExistence type="inferred from homology"/>
<comment type="similarity">
    <text evidence="1">Belongs to the short-chain dehydrogenases/reductases (SDR) family.</text>
</comment>
<name>A0A8H6XAJ7_9AGAR</name>
<organism evidence="4 5">
    <name type="scientific">Mycena venus</name>
    <dbReference type="NCBI Taxonomy" id="2733690"/>
    <lineage>
        <taxon>Eukaryota</taxon>
        <taxon>Fungi</taxon>
        <taxon>Dikarya</taxon>
        <taxon>Basidiomycota</taxon>
        <taxon>Agaricomycotina</taxon>
        <taxon>Agaricomycetes</taxon>
        <taxon>Agaricomycetidae</taxon>
        <taxon>Agaricales</taxon>
        <taxon>Marasmiineae</taxon>
        <taxon>Mycenaceae</taxon>
        <taxon>Mycena</taxon>
    </lineage>
</organism>
<dbReference type="Proteomes" id="UP000620124">
    <property type="component" value="Unassembled WGS sequence"/>
</dbReference>
<evidence type="ECO:0000256" key="3">
    <source>
        <dbReference type="ARBA" id="ARBA00023002"/>
    </source>
</evidence>
<evidence type="ECO:0000313" key="4">
    <source>
        <dbReference type="EMBL" id="KAF7337006.1"/>
    </source>
</evidence>
<dbReference type="OrthoDB" id="1933717at2759"/>
<evidence type="ECO:0008006" key="6">
    <source>
        <dbReference type="Google" id="ProtNLM"/>
    </source>
</evidence>
<dbReference type="SUPFAM" id="SSF51735">
    <property type="entry name" value="NAD(P)-binding Rossmann-fold domains"/>
    <property type="match status" value="1"/>
</dbReference>
<keyword evidence="5" id="KW-1185">Reference proteome</keyword>
<gene>
    <name evidence="4" type="ORF">MVEN_02137200</name>
</gene>
<comment type="caution">
    <text evidence="4">The sequence shown here is derived from an EMBL/GenBank/DDBJ whole genome shotgun (WGS) entry which is preliminary data.</text>
</comment>
<keyword evidence="2" id="KW-0521">NADP</keyword>
<evidence type="ECO:0000256" key="2">
    <source>
        <dbReference type="ARBA" id="ARBA00022857"/>
    </source>
</evidence>
<accession>A0A8H6XAJ7</accession>
<protein>
    <recommendedName>
        <fullName evidence="6">Short chain dehydrogenase</fullName>
    </recommendedName>
</protein>
<evidence type="ECO:0000313" key="5">
    <source>
        <dbReference type="Proteomes" id="UP000620124"/>
    </source>
</evidence>
<dbReference type="AlphaFoldDB" id="A0A8H6XAJ7"/>
<sequence>MSNSASSSNIVLITGANKGIGFEIAKQLGQHEGYHILVGSRDAAAGAKAVETLKKAGSFVEAITIDVTDDKSIDAAAQAVKSKFGRLDVLINNAGISLDSHVNDPTGKATIRSIYERTFAVNIFGAAATTDAFVPLLEKSPAARVIFVSSDLGSLAHRADPQGRHHYVDAPAYRASKAAMNMLALGYAHRYREKGWKVNIHNPGYTATDLNKHTGPGTVEDAAKNAVRLATLGADGETATYTEKEGILPW</sequence>
<dbReference type="InterPro" id="IPR045313">
    <property type="entry name" value="CBR1-like"/>
</dbReference>
<dbReference type="GO" id="GO:0016020">
    <property type="term" value="C:membrane"/>
    <property type="evidence" value="ECO:0007669"/>
    <property type="project" value="TreeGrafter"/>
</dbReference>
<reference evidence="4" key="1">
    <citation type="submission" date="2020-05" db="EMBL/GenBank/DDBJ databases">
        <title>Mycena genomes resolve the evolution of fungal bioluminescence.</title>
        <authorList>
            <person name="Tsai I.J."/>
        </authorList>
    </citation>
    <scope>NUCLEOTIDE SEQUENCE</scope>
    <source>
        <strain evidence="4">CCC161011</strain>
    </source>
</reference>
<keyword evidence="3" id="KW-0560">Oxidoreductase</keyword>
<dbReference type="PANTHER" id="PTHR43490:SF99">
    <property type="entry name" value="SHORT-CHAIN DEHYDROGENASE_REDUCTASE"/>
    <property type="match status" value="1"/>
</dbReference>
<evidence type="ECO:0000256" key="1">
    <source>
        <dbReference type="ARBA" id="ARBA00006484"/>
    </source>
</evidence>
<dbReference type="EMBL" id="JACAZI010000022">
    <property type="protein sequence ID" value="KAF7337006.1"/>
    <property type="molecule type" value="Genomic_DNA"/>
</dbReference>